<dbReference type="Proteomes" id="UP001499843">
    <property type="component" value="Unassembled WGS sequence"/>
</dbReference>
<evidence type="ECO:0000256" key="1">
    <source>
        <dbReference type="ARBA" id="ARBA00001947"/>
    </source>
</evidence>
<dbReference type="PANTHER" id="PTHR12589:SF7">
    <property type="entry name" value="6-PYRUVOYL TETRAHYDROBIOPTERIN SYNTHASE"/>
    <property type="match status" value="1"/>
</dbReference>
<evidence type="ECO:0000256" key="2">
    <source>
        <dbReference type="ARBA" id="ARBA00005061"/>
    </source>
</evidence>
<keyword evidence="6" id="KW-0479">Metal-binding</keyword>
<evidence type="ECO:0000313" key="12">
    <source>
        <dbReference type="Proteomes" id="UP001499843"/>
    </source>
</evidence>
<dbReference type="EC" id="4.1.2.50" evidence="4"/>
<comment type="pathway">
    <text evidence="2">Purine metabolism; 7-cyano-7-deazaguanine biosynthesis.</text>
</comment>
<keyword evidence="12" id="KW-1185">Reference proteome</keyword>
<comment type="caution">
    <text evidence="11">The sequence shown here is derived from an EMBL/GenBank/DDBJ whole genome shotgun (WGS) entry which is preliminary data.</text>
</comment>
<dbReference type="PANTHER" id="PTHR12589">
    <property type="entry name" value="PYRUVOYL TETRAHYDROBIOPTERIN SYNTHASE"/>
    <property type="match status" value="1"/>
</dbReference>
<keyword evidence="7" id="KW-0862">Zinc</keyword>
<evidence type="ECO:0000313" key="11">
    <source>
        <dbReference type="EMBL" id="GAA2215791.1"/>
    </source>
</evidence>
<evidence type="ECO:0000256" key="5">
    <source>
        <dbReference type="ARBA" id="ARBA00018141"/>
    </source>
</evidence>
<dbReference type="Gene3D" id="3.30.479.10">
    <property type="entry name" value="6-pyruvoyl tetrahydropterin synthase/QueD"/>
    <property type="match status" value="1"/>
</dbReference>
<comment type="cofactor">
    <cofactor evidence="1">
        <name>Zn(2+)</name>
        <dbReference type="ChEBI" id="CHEBI:29105"/>
    </cofactor>
</comment>
<protein>
    <recommendedName>
        <fullName evidence="5">6-carboxy-5,6,7,8-tetrahydropterin synthase</fullName>
        <ecNumber evidence="4">4.1.2.50</ecNumber>
    </recommendedName>
    <alternativeName>
        <fullName evidence="9">Queuosine biosynthesis protein QueD</fullName>
    </alternativeName>
</protein>
<sequence>MTFLLRAQAEFSAGHRLIGYGGKCASPHGHTYKAELLLSGTALDSLGMIRDFGDLKNILRAWIQEHWGASSDRGTKY</sequence>
<evidence type="ECO:0000256" key="9">
    <source>
        <dbReference type="ARBA" id="ARBA00031449"/>
    </source>
</evidence>
<keyword evidence="8" id="KW-0456">Lyase</keyword>
<comment type="similarity">
    <text evidence="3">Belongs to the PTPS family. QueD subfamily.</text>
</comment>
<dbReference type="Pfam" id="PF01242">
    <property type="entry name" value="PTPS"/>
    <property type="match status" value="1"/>
</dbReference>
<evidence type="ECO:0000256" key="6">
    <source>
        <dbReference type="ARBA" id="ARBA00022723"/>
    </source>
</evidence>
<evidence type="ECO:0000256" key="7">
    <source>
        <dbReference type="ARBA" id="ARBA00022833"/>
    </source>
</evidence>
<dbReference type="RefSeq" id="WP_344494804.1">
    <property type="nucleotide sequence ID" value="NZ_BAAAQX010000055.1"/>
</dbReference>
<organism evidence="11 12">
    <name type="scientific">Nonomuraea monospora</name>
    <dbReference type="NCBI Taxonomy" id="568818"/>
    <lineage>
        <taxon>Bacteria</taxon>
        <taxon>Bacillati</taxon>
        <taxon>Actinomycetota</taxon>
        <taxon>Actinomycetes</taxon>
        <taxon>Streptosporangiales</taxon>
        <taxon>Streptosporangiaceae</taxon>
        <taxon>Nonomuraea</taxon>
    </lineage>
</organism>
<dbReference type="InterPro" id="IPR007115">
    <property type="entry name" value="6-PTP_synth/QueD"/>
</dbReference>
<comment type="catalytic activity">
    <reaction evidence="10">
        <text>7,8-dihydroneopterin 3'-triphosphate + H2O = 6-carboxy-5,6,7,8-tetrahydropterin + triphosphate + acetaldehyde + 2 H(+)</text>
        <dbReference type="Rhea" id="RHEA:27966"/>
        <dbReference type="ChEBI" id="CHEBI:15343"/>
        <dbReference type="ChEBI" id="CHEBI:15377"/>
        <dbReference type="ChEBI" id="CHEBI:15378"/>
        <dbReference type="ChEBI" id="CHEBI:18036"/>
        <dbReference type="ChEBI" id="CHEBI:58462"/>
        <dbReference type="ChEBI" id="CHEBI:61032"/>
        <dbReference type="EC" id="4.1.2.50"/>
    </reaction>
</comment>
<accession>A0ABP5PVN4</accession>
<dbReference type="SUPFAM" id="SSF55620">
    <property type="entry name" value="Tetrahydrobiopterin biosynthesis enzymes-like"/>
    <property type="match status" value="1"/>
</dbReference>
<dbReference type="InterPro" id="IPR038418">
    <property type="entry name" value="6-PTP_synth/QueD_sf"/>
</dbReference>
<reference evidence="12" key="1">
    <citation type="journal article" date="2019" name="Int. J. Syst. Evol. Microbiol.">
        <title>The Global Catalogue of Microorganisms (GCM) 10K type strain sequencing project: providing services to taxonomists for standard genome sequencing and annotation.</title>
        <authorList>
            <consortium name="The Broad Institute Genomics Platform"/>
            <consortium name="The Broad Institute Genome Sequencing Center for Infectious Disease"/>
            <person name="Wu L."/>
            <person name="Ma J."/>
        </authorList>
    </citation>
    <scope>NUCLEOTIDE SEQUENCE [LARGE SCALE GENOMIC DNA]</scope>
    <source>
        <strain evidence="12">JCM 16114</strain>
    </source>
</reference>
<proteinExistence type="inferred from homology"/>
<evidence type="ECO:0000256" key="3">
    <source>
        <dbReference type="ARBA" id="ARBA00008900"/>
    </source>
</evidence>
<name>A0ABP5PVN4_9ACTN</name>
<dbReference type="EMBL" id="BAAAQX010000055">
    <property type="protein sequence ID" value="GAA2215791.1"/>
    <property type="molecule type" value="Genomic_DNA"/>
</dbReference>
<gene>
    <name evidence="11" type="ORF">GCM10009850_112590</name>
</gene>
<evidence type="ECO:0000256" key="8">
    <source>
        <dbReference type="ARBA" id="ARBA00023239"/>
    </source>
</evidence>
<evidence type="ECO:0000256" key="4">
    <source>
        <dbReference type="ARBA" id="ARBA00012982"/>
    </source>
</evidence>
<evidence type="ECO:0000256" key="10">
    <source>
        <dbReference type="ARBA" id="ARBA00048807"/>
    </source>
</evidence>